<dbReference type="EMBL" id="DQAY01000195">
    <property type="protein sequence ID" value="HCO27344.1"/>
    <property type="molecule type" value="Genomic_DNA"/>
</dbReference>
<sequence>MHTNVLVQSDSIEIWKFYQAKRGCSKLYISKETRSEMFHKLNVYVDLGQHLCPNLLLNRMRFSVLTILTVLQS</sequence>
<reference evidence="1 2" key="1">
    <citation type="journal article" date="2018" name="Nat. Biotechnol.">
        <title>A standardized bacterial taxonomy based on genome phylogeny substantially revises the tree of life.</title>
        <authorList>
            <person name="Parks D.H."/>
            <person name="Chuvochina M."/>
            <person name="Waite D.W."/>
            <person name="Rinke C."/>
            <person name="Skarshewski A."/>
            <person name="Chaumeil P.A."/>
            <person name="Hugenholtz P."/>
        </authorList>
    </citation>
    <scope>NUCLEOTIDE SEQUENCE [LARGE SCALE GENOMIC DNA]</scope>
    <source>
        <strain evidence="1">UBA9375</strain>
    </source>
</reference>
<dbReference type="Proteomes" id="UP000263642">
    <property type="component" value="Unassembled WGS sequence"/>
</dbReference>
<organism evidence="1 2">
    <name type="scientific">Gimesia maris</name>
    <dbReference type="NCBI Taxonomy" id="122"/>
    <lineage>
        <taxon>Bacteria</taxon>
        <taxon>Pseudomonadati</taxon>
        <taxon>Planctomycetota</taxon>
        <taxon>Planctomycetia</taxon>
        <taxon>Planctomycetales</taxon>
        <taxon>Planctomycetaceae</taxon>
        <taxon>Gimesia</taxon>
    </lineage>
</organism>
<dbReference type="AlphaFoldDB" id="A0A3D3RET7"/>
<protein>
    <submittedName>
        <fullName evidence="1">Uncharacterized protein</fullName>
    </submittedName>
</protein>
<gene>
    <name evidence="1" type="ORF">DIT97_31700</name>
</gene>
<accession>A0A3D3RET7</accession>
<evidence type="ECO:0000313" key="1">
    <source>
        <dbReference type="EMBL" id="HCO27344.1"/>
    </source>
</evidence>
<proteinExistence type="predicted"/>
<name>A0A3D3RET7_9PLAN</name>
<evidence type="ECO:0000313" key="2">
    <source>
        <dbReference type="Proteomes" id="UP000263642"/>
    </source>
</evidence>
<comment type="caution">
    <text evidence="1">The sequence shown here is derived from an EMBL/GenBank/DDBJ whole genome shotgun (WGS) entry which is preliminary data.</text>
</comment>